<keyword evidence="1" id="KW-0479">Metal-binding</keyword>
<dbReference type="GO" id="GO:0003676">
    <property type="term" value="F:nucleic acid binding"/>
    <property type="evidence" value="ECO:0007669"/>
    <property type="project" value="InterPro"/>
</dbReference>
<sequence>MHGSEKIEQQRHSRLVDGFDKFVTVEGESLSFMYERLTTLVNVMGQIEIRPLPITINNKFLNSLQPEWSKYVTMTRQNVNLKETKYDHLFDTLSQYEPHVNASRAKKATRNLDPLALEAYSNVYSSHSYASPSYSHLPQPYYVSHPSSIIDYGEDYQGNAQEDKLITTMMLLATEITQRYSTSTNDCLRASSNTRNQGWLPRTELNPRKPSVQCYNCNEKDQYARDCPQPKVHDAKYFKEHMLLAMKDEAGSNLNEEENDFMLDNYYGDDSLEELNAAEELSNDSRDIQATMEEQIKILENNFKRAETQYVNLDLKMQHQKEKIACDVSWKSKMTKLSDENVLLKTQVQSTVQERENIKIEYQKLFNSVKATQVQHQQEVNEVASSSSVSRLESKDTNSKKRVLLNTKSKSTSKDVKKSQSSFNLVADKNDTMNSDMFSLISHDKCVARYALSLNSRIKRALFTSLVAAKSSKLGATSIIAKSRFSVATPPKAINRVSNASPLTLESKQSETLSAWMKNKIRTSRKWQKWFEHQSSFTLSPKSSIAQTKPSVSKSSAIHRTYSRTLVTKKQWVAKLSTLPSGLSSCGAGTVRFSNDNLAAITGYGDYVQGNLTICHVYYVEGLGHNLFSIGHFCDGDLEVAFR</sequence>
<comment type="caution">
    <text evidence="5">The sequence shown here is derived from an EMBL/GenBank/DDBJ whole genome shotgun (WGS) entry which is preliminary data.</text>
</comment>
<dbReference type="SUPFAM" id="SSF57756">
    <property type="entry name" value="Retrovirus zinc finger-like domains"/>
    <property type="match status" value="1"/>
</dbReference>
<evidence type="ECO:0000256" key="1">
    <source>
        <dbReference type="PROSITE-ProRule" id="PRU00047"/>
    </source>
</evidence>
<feature type="region of interest" description="Disordered" evidence="3">
    <location>
        <begin position="382"/>
        <end position="420"/>
    </location>
</feature>
<organism evidence="5">
    <name type="scientific">Tanacetum cinerariifolium</name>
    <name type="common">Dalmatian daisy</name>
    <name type="synonym">Chrysanthemum cinerariifolium</name>
    <dbReference type="NCBI Taxonomy" id="118510"/>
    <lineage>
        <taxon>Eukaryota</taxon>
        <taxon>Viridiplantae</taxon>
        <taxon>Streptophyta</taxon>
        <taxon>Embryophyta</taxon>
        <taxon>Tracheophyta</taxon>
        <taxon>Spermatophyta</taxon>
        <taxon>Magnoliopsida</taxon>
        <taxon>eudicotyledons</taxon>
        <taxon>Gunneridae</taxon>
        <taxon>Pentapetalae</taxon>
        <taxon>asterids</taxon>
        <taxon>campanulids</taxon>
        <taxon>Asterales</taxon>
        <taxon>Asteraceae</taxon>
        <taxon>Asteroideae</taxon>
        <taxon>Anthemideae</taxon>
        <taxon>Anthemidinae</taxon>
        <taxon>Tanacetum</taxon>
    </lineage>
</organism>
<evidence type="ECO:0000259" key="4">
    <source>
        <dbReference type="PROSITE" id="PS50158"/>
    </source>
</evidence>
<dbReference type="EMBL" id="BKCJ010008033">
    <property type="protein sequence ID" value="GEU80213.1"/>
    <property type="molecule type" value="Genomic_DNA"/>
</dbReference>
<dbReference type="AlphaFoldDB" id="A0A6L2N2A4"/>
<gene>
    <name evidence="5" type="ORF">Tci_052191</name>
</gene>
<feature type="compositionally biased region" description="Low complexity" evidence="3">
    <location>
        <begin position="382"/>
        <end position="391"/>
    </location>
</feature>
<dbReference type="InterPro" id="IPR001878">
    <property type="entry name" value="Znf_CCHC"/>
</dbReference>
<reference evidence="5" key="1">
    <citation type="journal article" date="2019" name="Sci. Rep.">
        <title>Draft genome of Tanacetum cinerariifolium, the natural source of mosquito coil.</title>
        <authorList>
            <person name="Yamashiro T."/>
            <person name="Shiraishi A."/>
            <person name="Satake H."/>
            <person name="Nakayama K."/>
        </authorList>
    </citation>
    <scope>NUCLEOTIDE SEQUENCE</scope>
</reference>
<dbReference type="PROSITE" id="PS50158">
    <property type="entry name" value="ZF_CCHC"/>
    <property type="match status" value="1"/>
</dbReference>
<keyword evidence="1" id="KW-0863">Zinc-finger</keyword>
<accession>A0A6L2N2A4</accession>
<name>A0A6L2N2A4_TANCI</name>
<dbReference type="InterPro" id="IPR036875">
    <property type="entry name" value="Znf_CCHC_sf"/>
</dbReference>
<feature type="domain" description="CCHC-type" evidence="4">
    <location>
        <begin position="214"/>
        <end position="229"/>
    </location>
</feature>
<keyword evidence="2" id="KW-0175">Coiled coil</keyword>
<protein>
    <submittedName>
        <fullName evidence="5">Integrase, catalytic region, zinc finger, CCHC-type, peptidase aspartic, catalytic</fullName>
    </submittedName>
</protein>
<keyword evidence="1" id="KW-0862">Zinc</keyword>
<evidence type="ECO:0000256" key="2">
    <source>
        <dbReference type="SAM" id="Coils"/>
    </source>
</evidence>
<evidence type="ECO:0000256" key="3">
    <source>
        <dbReference type="SAM" id="MobiDB-lite"/>
    </source>
</evidence>
<feature type="coiled-coil region" evidence="2">
    <location>
        <begin position="289"/>
        <end position="323"/>
    </location>
</feature>
<evidence type="ECO:0000313" key="5">
    <source>
        <dbReference type="EMBL" id="GEU80213.1"/>
    </source>
</evidence>
<proteinExistence type="predicted"/>
<dbReference type="Gene3D" id="4.10.60.10">
    <property type="entry name" value="Zinc finger, CCHC-type"/>
    <property type="match status" value="1"/>
</dbReference>
<dbReference type="GO" id="GO:0008270">
    <property type="term" value="F:zinc ion binding"/>
    <property type="evidence" value="ECO:0007669"/>
    <property type="project" value="UniProtKB-KW"/>
</dbReference>